<comment type="similarity">
    <text evidence="1">Belongs to the short-chain dehydrogenases/reductases (SDR) family.</text>
</comment>
<dbReference type="InterPro" id="IPR002347">
    <property type="entry name" value="SDR_fam"/>
</dbReference>
<dbReference type="InterPro" id="IPR036291">
    <property type="entry name" value="NAD(P)-bd_dom_sf"/>
</dbReference>
<reference evidence="4 5" key="1">
    <citation type="submission" date="2023-08" db="EMBL/GenBank/DDBJ databases">
        <title>Black Yeasts Isolated from many extreme environments.</title>
        <authorList>
            <person name="Coleine C."/>
            <person name="Stajich J.E."/>
            <person name="Selbmann L."/>
        </authorList>
    </citation>
    <scope>NUCLEOTIDE SEQUENCE [LARGE SCALE GENOMIC DNA]</scope>
    <source>
        <strain evidence="4 5">CCFEE 5935</strain>
    </source>
</reference>
<evidence type="ECO:0000256" key="1">
    <source>
        <dbReference type="ARBA" id="ARBA00006484"/>
    </source>
</evidence>
<dbReference type="GO" id="GO:0016491">
    <property type="term" value="F:oxidoreductase activity"/>
    <property type="evidence" value="ECO:0007669"/>
    <property type="project" value="UniProtKB-KW"/>
</dbReference>
<keyword evidence="5" id="KW-1185">Reference proteome</keyword>
<dbReference type="SUPFAM" id="SSF51735">
    <property type="entry name" value="NAD(P)-binding Rossmann-fold domains"/>
    <property type="match status" value="1"/>
</dbReference>
<proteinExistence type="inferred from homology"/>
<dbReference type="RefSeq" id="XP_064661122.1">
    <property type="nucleotide sequence ID" value="XM_064801171.1"/>
</dbReference>
<accession>A0AAV9PF69</accession>
<name>A0AAV9PF69_9PEZI</name>
<evidence type="ECO:0000256" key="2">
    <source>
        <dbReference type="ARBA" id="ARBA00022857"/>
    </source>
</evidence>
<dbReference type="GeneID" id="89925262"/>
<gene>
    <name evidence="4" type="ORF">LTR77_003916</name>
</gene>
<dbReference type="Gene3D" id="3.40.50.720">
    <property type="entry name" value="NAD(P)-binding Rossmann-like Domain"/>
    <property type="match status" value="1"/>
</dbReference>
<dbReference type="Proteomes" id="UP001337655">
    <property type="component" value="Unassembled WGS sequence"/>
</dbReference>
<dbReference type="PANTHER" id="PTHR43618">
    <property type="entry name" value="7-ALPHA-HYDROXYSTEROID DEHYDROGENASE"/>
    <property type="match status" value="1"/>
</dbReference>
<keyword evidence="3" id="KW-0560">Oxidoreductase</keyword>
<evidence type="ECO:0000313" key="4">
    <source>
        <dbReference type="EMBL" id="KAK5172278.1"/>
    </source>
</evidence>
<dbReference type="InterPro" id="IPR052178">
    <property type="entry name" value="Sec_Metab_Biosynth_SDR"/>
</dbReference>
<dbReference type="PRINTS" id="PR00081">
    <property type="entry name" value="GDHRDH"/>
</dbReference>
<dbReference type="EMBL" id="JAVRRT010000005">
    <property type="protein sequence ID" value="KAK5172278.1"/>
    <property type="molecule type" value="Genomic_DNA"/>
</dbReference>
<comment type="caution">
    <text evidence="4">The sequence shown here is derived from an EMBL/GenBank/DDBJ whole genome shotgun (WGS) entry which is preliminary data.</text>
</comment>
<dbReference type="AlphaFoldDB" id="A0AAV9PF69"/>
<evidence type="ECO:0000256" key="3">
    <source>
        <dbReference type="ARBA" id="ARBA00023002"/>
    </source>
</evidence>
<organism evidence="4 5">
    <name type="scientific">Saxophila tyrrhenica</name>
    <dbReference type="NCBI Taxonomy" id="1690608"/>
    <lineage>
        <taxon>Eukaryota</taxon>
        <taxon>Fungi</taxon>
        <taxon>Dikarya</taxon>
        <taxon>Ascomycota</taxon>
        <taxon>Pezizomycotina</taxon>
        <taxon>Dothideomycetes</taxon>
        <taxon>Dothideomycetidae</taxon>
        <taxon>Mycosphaerellales</taxon>
        <taxon>Extremaceae</taxon>
        <taxon>Saxophila</taxon>
    </lineage>
</organism>
<dbReference type="PANTHER" id="PTHR43618:SF18">
    <property type="entry name" value="SHORT CHAIN DEHYDROGENASE_REDUCTASE FAMILY (AFU_ORTHOLOGUE AFUA_5G12480)"/>
    <property type="match status" value="1"/>
</dbReference>
<keyword evidence="2" id="KW-0521">NADP</keyword>
<dbReference type="CDD" id="cd05233">
    <property type="entry name" value="SDR_c"/>
    <property type="match status" value="1"/>
</dbReference>
<evidence type="ECO:0000313" key="5">
    <source>
        <dbReference type="Proteomes" id="UP001337655"/>
    </source>
</evidence>
<sequence>MDHFKAAKLFGVEGMVFVITGGGSGLGEMMALALDTNGAKSVFILGRRVQSLQKVADKAINKSVIPVACDVTSKEALQAAVDVIKAKTPFVNAVVANSGILGPLTAVPPRPADVTLSAVQEALWATSLQESQSVMNVNTVAPFYTFVAFMGLLDAGNTHPDSRGKKDFIQSQFITTLSLASFSRKENVGFQYMASKAGLAHLTKSLATNFGPRGIRANAIAPGMFLTDMTDFVAQGADWSVPGSLPTEMVPMTRTGTSEDMAGAILFLTSRAGAFSNGNVVLVDGGSIGNEPGSY</sequence>
<protein>
    <submittedName>
        <fullName evidence="4">Uncharacterized protein</fullName>
    </submittedName>
</protein>
<dbReference type="Pfam" id="PF13561">
    <property type="entry name" value="adh_short_C2"/>
    <property type="match status" value="1"/>
</dbReference>